<reference evidence="2 3" key="1">
    <citation type="journal article" date="2006" name="Science">
        <title>The genome of black cottonwood, Populus trichocarpa (Torr. &amp; Gray).</title>
        <authorList>
            <person name="Tuskan G.A."/>
            <person name="Difazio S."/>
            <person name="Jansson S."/>
            <person name="Bohlmann J."/>
            <person name="Grigoriev I."/>
            <person name="Hellsten U."/>
            <person name="Putnam N."/>
            <person name="Ralph S."/>
            <person name="Rombauts S."/>
            <person name="Salamov A."/>
            <person name="Schein J."/>
            <person name="Sterck L."/>
            <person name="Aerts A."/>
            <person name="Bhalerao R.R."/>
            <person name="Bhalerao R.P."/>
            <person name="Blaudez D."/>
            <person name="Boerjan W."/>
            <person name="Brun A."/>
            <person name="Brunner A."/>
            <person name="Busov V."/>
            <person name="Campbell M."/>
            <person name="Carlson J."/>
            <person name="Chalot M."/>
            <person name="Chapman J."/>
            <person name="Chen G.L."/>
            <person name="Cooper D."/>
            <person name="Coutinho P.M."/>
            <person name="Couturier J."/>
            <person name="Covert S."/>
            <person name="Cronk Q."/>
            <person name="Cunningham R."/>
            <person name="Davis J."/>
            <person name="Degroeve S."/>
            <person name="Dejardin A."/>
            <person name="Depamphilis C."/>
            <person name="Detter J."/>
            <person name="Dirks B."/>
            <person name="Dubchak I."/>
            <person name="Duplessis S."/>
            <person name="Ehlting J."/>
            <person name="Ellis B."/>
            <person name="Gendler K."/>
            <person name="Goodstein D."/>
            <person name="Gribskov M."/>
            <person name="Grimwood J."/>
            <person name="Groover A."/>
            <person name="Gunter L."/>
            <person name="Hamberger B."/>
            <person name="Heinze B."/>
            <person name="Helariutta Y."/>
            <person name="Henrissat B."/>
            <person name="Holligan D."/>
            <person name="Holt R."/>
            <person name="Huang W."/>
            <person name="Islam-Faridi N."/>
            <person name="Jones S."/>
            <person name="Jones-Rhoades M."/>
            <person name="Jorgensen R."/>
            <person name="Joshi C."/>
            <person name="Kangasjarvi J."/>
            <person name="Karlsson J."/>
            <person name="Kelleher C."/>
            <person name="Kirkpatrick R."/>
            <person name="Kirst M."/>
            <person name="Kohler A."/>
            <person name="Kalluri U."/>
            <person name="Larimer F."/>
            <person name="Leebens-Mack J."/>
            <person name="Leple J.C."/>
            <person name="Locascio P."/>
            <person name="Lou Y."/>
            <person name="Lucas S."/>
            <person name="Martin F."/>
            <person name="Montanini B."/>
            <person name="Napoli C."/>
            <person name="Nelson D.R."/>
            <person name="Nelson C."/>
            <person name="Nieminen K."/>
            <person name="Nilsson O."/>
            <person name="Pereda V."/>
            <person name="Peter G."/>
            <person name="Philippe R."/>
            <person name="Pilate G."/>
            <person name="Poliakov A."/>
            <person name="Razumovskaya J."/>
            <person name="Richardson P."/>
            <person name="Rinaldi C."/>
            <person name="Ritland K."/>
            <person name="Rouze P."/>
            <person name="Ryaboy D."/>
            <person name="Schmutz J."/>
            <person name="Schrader J."/>
            <person name="Segerman B."/>
            <person name="Shin H."/>
            <person name="Siddiqui A."/>
            <person name="Sterky F."/>
            <person name="Terry A."/>
            <person name="Tsai C.J."/>
            <person name="Uberbacher E."/>
            <person name="Unneberg P."/>
            <person name="Vahala J."/>
            <person name="Wall K."/>
            <person name="Wessler S."/>
            <person name="Yang G."/>
            <person name="Yin T."/>
            <person name="Douglas C."/>
            <person name="Marra M."/>
            <person name="Sandberg G."/>
            <person name="Van de Peer Y."/>
            <person name="Rokhsar D."/>
        </authorList>
    </citation>
    <scope>NUCLEOTIDE SEQUENCE [LARGE SCALE GENOMIC DNA]</scope>
    <source>
        <strain evidence="3">cv. Nisqually</strain>
    </source>
</reference>
<keyword evidence="3" id="KW-1185">Reference proteome</keyword>
<dbReference type="InParanoid" id="U5G2J8"/>
<dbReference type="Proteomes" id="UP000006729">
    <property type="component" value="Chromosome 10"/>
</dbReference>
<name>U5G2J8_POPTR</name>
<organism evidence="2 3">
    <name type="scientific">Populus trichocarpa</name>
    <name type="common">Western balsam poplar</name>
    <name type="synonym">Populus balsamifera subsp. trichocarpa</name>
    <dbReference type="NCBI Taxonomy" id="3694"/>
    <lineage>
        <taxon>Eukaryota</taxon>
        <taxon>Viridiplantae</taxon>
        <taxon>Streptophyta</taxon>
        <taxon>Embryophyta</taxon>
        <taxon>Tracheophyta</taxon>
        <taxon>Spermatophyta</taxon>
        <taxon>Magnoliopsida</taxon>
        <taxon>eudicotyledons</taxon>
        <taxon>Gunneridae</taxon>
        <taxon>Pentapetalae</taxon>
        <taxon>rosids</taxon>
        <taxon>fabids</taxon>
        <taxon>Malpighiales</taxon>
        <taxon>Salicaceae</taxon>
        <taxon>Saliceae</taxon>
        <taxon>Populus</taxon>
    </lineage>
</organism>
<feature type="region of interest" description="Disordered" evidence="1">
    <location>
        <begin position="1"/>
        <end position="21"/>
    </location>
</feature>
<evidence type="ECO:0000256" key="1">
    <source>
        <dbReference type="SAM" id="MobiDB-lite"/>
    </source>
</evidence>
<gene>
    <name evidence="2" type="ORF">POPTR_010G193900</name>
</gene>
<protein>
    <submittedName>
        <fullName evidence="2">Uncharacterized protein</fullName>
    </submittedName>
</protein>
<accession>U5G2J8</accession>
<feature type="compositionally biased region" description="Polar residues" evidence="1">
    <location>
        <begin position="1"/>
        <end position="19"/>
    </location>
</feature>
<evidence type="ECO:0000313" key="3">
    <source>
        <dbReference type="Proteomes" id="UP000006729"/>
    </source>
</evidence>
<dbReference type="AlphaFoldDB" id="U5G2J8"/>
<sequence length="67" mass="7616">MDNNNNTGRIAPQSSNHLPRNNYALLNKEKKRKNWTHYKQLAISGSRQGACITNCDLSDAKQLEMVN</sequence>
<dbReference type="EMBL" id="CM009299">
    <property type="protein sequence ID" value="PNT17497.1"/>
    <property type="molecule type" value="Genomic_DNA"/>
</dbReference>
<proteinExistence type="predicted"/>
<evidence type="ECO:0000313" key="2">
    <source>
        <dbReference type="EMBL" id="PNT17497.1"/>
    </source>
</evidence>
<dbReference type="HOGENOM" id="CLU_2817198_0_0_1"/>